<dbReference type="InterPro" id="IPR007527">
    <property type="entry name" value="Znf_SWIM"/>
</dbReference>
<evidence type="ECO:0000313" key="4">
    <source>
        <dbReference type="EMBL" id="TKA11855.1"/>
    </source>
</evidence>
<evidence type="ECO:0000259" key="3">
    <source>
        <dbReference type="PROSITE" id="PS50966"/>
    </source>
</evidence>
<reference evidence="4 5" key="1">
    <citation type="submission" date="2019-04" db="EMBL/GenBank/DDBJ databases">
        <title>Streptomyces oryziradicis sp. nov., a novel actinomycete isolated from rhizosphere soil of rice (Oryza sativa L.).</title>
        <authorList>
            <person name="Li C."/>
        </authorList>
    </citation>
    <scope>NUCLEOTIDE SEQUENCE [LARGE SCALE GENOMIC DNA]</scope>
    <source>
        <strain evidence="4 5">NEAU-C40</strain>
    </source>
</reference>
<keyword evidence="1" id="KW-0479">Metal-binding</keyword>
<keyword evidence="1" id="KW-0863">Zinc-finger</keyword>
<dbReference type="AlphaFoldDB" id="A0A4U0T8V3"/>
<dbReference type="EMBL" id="SUMC01000006">
    <property type="protein sequence ID" value="TKA11855.1"/>
    <property type="molecule type" value="Genomic_DNA"/>
</dbReference>
<evidence type="ECO:0000256" key="1">
    <source>
        <dbReference type="PROSITE-ProRule" id="PRU00325"/>
    </source>
</evidence>
<comment type="caution">
    <text evidence="4">The sequence shown here is derived from an EMBL/GenBank/DDBJ whole genome shotgun (WGS) entry which is preliminary data.</text>
</comment>
<feature type="region of interest" description="Disordered" evidence="2">
    <location>
        <begin position="189"/>
        <end position="231"/>
    </location>
</feature>
<keyword evidence="4" id="KW-0347">Helicase</keyword>
<dbReference type="Pfam" id="PF04434">
    <property type="entry name" value="SWIM"/>
    <property type="match status" value="1"/>
</dbReference>
<dbReference type="OrthoDB" id="188274at2"/>
<dbReference type="PROSITE" id="PS50966">
    <property type="entry name" value="ZF_SWIM"/>
    <property type="match status" value="1"/>
</dbReference>
<sequence length="406" mass="44139">MSLTFPPFEPRPGSRGPFAESWWGRAWVQALEQTSMDAGRLARGRTYARGGYVDMMTVVPGRVSAPVHGSRPRPYRTTMTVRRFTDEEWDRLLDAAAANAGHIAALLDRDLPTGLAEDAAAVGVRLLPGTDDLDPSCSCPDWGHPCKHAAALCYQTARLLDQDPFVLLLLRGRDERELLDDLQARNARHAAREAPAPASGPARGVPAHDAYAREPRPLPAPPPPVDRPGTPPVLPPARGIEADDVELLAADAVLRAYEALTAGTTEPAPELDLWQDTVRLAAAHPAPDLFARLCTACGRRPRDLARAVRAWGHGGLAALSVLEAPWTVPPADLARARAALATAWEGEEPPPFKQWRNRWTFPALGLQLRYGRDARWYPYEQDGGEWSPCGPPERDPAGVLAAGFLP</sequence>
<dbReference type="GO" id="GO:0004386">
    <property type="term" value="F:helicase activity"/>
    <property type="evidence" value="ECO:0007669"/>
    <property type="project" value="UniProtKB-KW"/>
</dbReference>
<keyword evidence="5" id="KW-1185">Reference proteome</keyword>
<feature type="domain" description="SWIM-type" evidence="3">
    <location>
        <begin position="122"/>
        <end position="157"/>
    </location>
</feature>
<dbReference type="Proteomes" id="UP000305778">
    <property type="component" value="Unassembled WGS sequence"/>
</dbReference>
<protein>
    <submittedName>
        <fullName evidence="4">SWF or SNF family helicase</fullName>
    </submittedName>
</protein>
<proteinExistence type="predicted"/>
<organism evidence="4 5">
    <name type="scientific">Actinacidiphila oryziradicis</name>
    <dbReference type="NCBI Taxonomy" id="2571141"/>
    <lineage>
        <taxon>Bacteria</taxon>
        <taxon>Bacillati</taxon>
        <taxon>Actinomycetota</taxon>
        <taxon>Actinomycetes</taxon>
        <taxon>Kitasatosporales</taxon>
        <taxon>Streptomycetaceae</taxon>
        <taxon>Actinacidiphila</taxon>
    </lineage>
</organism>
<gene>
    <name evidence="4" type="ORF">FCI23_08435</name>
</gene>
<dbReference type="PANTHER" id="PTHR38133">
    <property type="entry name" value="SLR1429 PROTEIN"/>
    <property type="match status" value="1"/>
</dbReference>
<dbReference type="GO" id="GO:0008270">
    <property type="term" value="F:zinc ion binding"/>
    <property type="evidence" value="ECO:0007669"/>
    <property type="project" value="UniProtKB-KW"/>
</dbReference>
<keyword evidence="4" id="KW-0378">Hydrolase</keyword>
<feature type="compositionally biased region" description="Low complexity" evidence="2">
    <location>
        <begin position="193"/>
        <end position="207"/>
    </location>
</feature>
<keyword evidence="4" id="KW-0067">ATP-binding</keyword>
<evidence type="ECO:0000313" key="5">
    <source>
        <dbReference type="Proteomes" id="UP000305778"/>
    </source>
</evidence>
<keyword evidence="1" id="KW-0862">Zinc</keyword>
<name>A0A4U0T8V3_9ACTN</name>
<accession>A0A4U0T8V3</accession>
<dbReference type="PANTHER" id="PTHR38133:SF1">
    <property type="entry name" value="SLR1429 PROTEIN"/>
    <property type="match status" value="1"/>
</dbReference>
<keyword evidence="4" id="KW-0547">Nucleotide-binding</keyword>
<feature type="compositionally biased region" description="Pro residues" evidence="2">
    <location>
        <begin position="217"/>
        <end position="231"/>
    </location>
</feature>
<dbReference type="RefSeq" id="WP_136722851.1">
    <property type="nucleotide sequence ID" value="NZ_SUMC01000006.1"/>
</dbReference>
<evidence type="ECO:0000256" key="2">
    <source>
        <dbReference type="SAM" id="MobiDB-lite"/>
    </source>
</evidence>